<dbReference type="AlphaFoldDB" id="A0A6A8DJZ8"/>
<dbReference type="InterPro" id="IPR015300">
    <property type="entry name" value="DNA-bd_pseudobarrel_sf"/>
</dbReference>
<feature type="region of interest" description="Disordered" evidence="1">
    <location>
        <begin position="148"/>
        <end position="177"/>
    </location>
</feature>
<protein>
    <recommendedName>
        <fullName evidence="2">HNH nuclease domain-containing protein</fullName>
    </recommendedName>
</protein>
<dbReference type="OrthoDB" id="67788at2"/>
<feature type="compositionally biased region" description="Low complexity" evidence="1">
    <location>
        <begin position="148"/>
        <end position="160"/>
    </location>
</feature>
<dbReference type="Pfam" id="PF13391">
    <property type="entry name" value="HNH_2"/>
    <property type="match status" value="1"/>
</dbReference>
<dbReference type="Gene3D" id="2.40.330.10">
    <property type="entry name" value="DNA-binding pseudobarrel domain"/>
    <property type="match status" value="1"/>
</dbReference>
<evidence type="ECO:0000259" key="2">
    <source>
        <dbReference type="Pfam" id="PF13391"/>
    </source>
</evidence>
<evidence type="ECO:0000313" key="4">
    <source>
        <dbReference type="Proteomes" id="UP000799092"/>
    </source>
</evidence>
<gene>
    <name evidence="3" type="ORF">GH741_02705</name>
</gene>
<dbReference type="RefSeq" id="WP_153735226.1">
    <property type="nucleotide sequence ID" value="NZ_WJNG01000002.1"/>
</dbReference>
<accession>A0A6A8DJZ8</accession>
<dbReference type="InterPro" id="IPR003615">
    <property type="entry name" value="HNH_nuc"/>
</dbReference>
<evidence type="ECO:0000313" key="3">
    <source>
        <dbReference type="EMBL" id="MRH41582.1"/>
    </source>
</evidence>
<proteinExistence type="predicted"/>
<name>A0A6A8DJZ8_9BACI</name>
<comment type="caution">
    <text evidence="3">The sequence shown here is derived from an EMBL/GenBank/DDBJ whole genome shotgun (WGS) entry which is preliminary data.</text>
</comment>
<reference evidence="3" key="1">
    <citation type="submission" date="2019-11" db="EMBL/GenBank/DDBJ databases">
        <authorList>
            <person name="Li J."/>
        </authorList>
    </citation>
    <scope>NUCLEOTIDE SEQUENCE</scope>
    <source>
        <strain evidence="3">B6B</strain>
    </source>
</reference>
<organism evidence="3 4">
    <name type="scientific">Aquibacillus halophilus</name>
    <dbReference type="NCBI Taxonomy" id="930132"/>
    <lineage>
        <taxon>Bacteria</taxon>
        <taxon>Bacillati</taxon>
        <taxon>Bacillota</taxon>
        <taxon>Bacilli</taxon>
        <taxon>Bacillales</taxon>
        <taxon>Bacillaceae</taxon>
        <taxon>Aquibacillus</taxon>
    </lineage>
</organism>
<dbReference type="EMBL" id="WJNG01000002">
    <property type="protein sequence ID" value="MRH41582.1"/>
    <property type="molecule type" value="Genomic_DNA"/>
</dbReference>
<dbReference type="Proteomes" id="UP000799092">
    <property type="component" value="Unassembled WGS sequence"/>
</dbReference>
<evidence type="ECO:0000256" key="1">
    <source>
        <dbReference type="SAM" id="MobiDB-lite"/>
    </source>
</evidence>
<keyword evidence="4" id="KW-1185">Reference proteome</keyword>
<sequence length="332" mass="37428">MTFLLKKLLPNELGNGESARGPHLLIHKKTKSFFPSLGRTKENDYIYLQVNGVSLKYTYYNSKYSKPDQGGNDAYRLTINNSIRSTSSPFSAGDIVLLQHTAPNTYKLHYFSTTDPYYNVAQSLLDAQPKTTCKLISSTFLKSLGITSSGPSTSGGSPTPVNGGTKPPPRKKTVPSKDLDELLGKNVVEDEVKRKLGSRRSTSIERDTDFRKVILYLYNYKCAISEESSTFYYEGFCNLEAAHIIPKENGGGDHPSNGIAMTRDLHWAFDKGFFTIDPEDYSIVVHPEILRTSSPLNEYHGQYILFPERNEVLPDREALQWRMEHIFGENFN</sequence>
<feature type="domain" description="HNH nuclease" evidence="2">
    <location>
        <begin position="222"/>
        <end position="277"/>
    </location>
</feature>